<keyword evidence="3" id="KW-1185">Reference proteome</keyword>
<evidence type="ECO:0000256" key="1">
    <source>
        <dbReference type="SAM" id="Phobius"/>
    </source>
</evidence>
<accession>A0A139WKU8</accession>
<keyword evidence="1" id="KW-0812">Transmembrane</keyword>
<feature type="transmembrane region" description="Helical" evidence="1">
    <location>
        <begin position="12"/>
        <end position="29"/>
    </location>
</feature>
<sequence>MELESANVESLELFNIVLGILLFLFIVLIKDHRLDGFVLMWLCVD</sequence>
<dbReference type="AlphaFoldDB" id="A0A139WKU8"/>
<keyword evidence="1" id="KW-0472">Membrane</keyword>
<reference evidence="2 3" key="2">
    <citation type="journal article" date="2010" name="Nucleic Acids Res.">
        <title>BeetleBase in 2010: revisions to provide comprehensive genomic information for Tribolium castaneum.</title>
        <authorList>
            <person name="Kim H.S."/>
            <person name="Murphy T."/>
            <person name="Xia J."/>
            <person name="Caragea D."/>
            <person name="Park Y."/>
            <person name="Beeman R.W."/>
            <person name="Lorenzen M.D."/>
            <person name="Butcher S."/>
            <person name="Manak J.R."/>
            <person name="Brown S.J."/>
        </authorList>
    </citation>
    <scope>GENOME REANNOTATION</scope>
    <source>
        <strain evidence="2 3">Georgia GA2</strain>
    </source>
</reference>
<protein>
    <submittedName>
        <fullName evidence="2">Uncharacterized protein</fullName>
    </submittedName>
</protein>
<dbReference type="Proteomes" id="UP000007266">
    <property type="component" value="Linkage group 3"/>
</dbReference>
<dbReference type="InParanoid" id="A0A139WKU8"/>
<keyword evidence="1" id="KW-1133">Transmembrane helix</keyword>
<reference evidence="2 3" key="1">
    <citation type="journal article" date="2008" name="Nature">
        <title>The genome of the model beetle and pest Tribolium castaneum.</title>
        <authorList>
            <consortium name="Tribolium Genome Sequencing Consortium"/>
            <person name="Richards S."/>
            <person name="Gibbs R.A."/>
            <person name="Weinstock G.M."/>
            <person name="Brown S.J."/>
            <person name="Denell R."/>
            <person name="Beeman R.W."/>
            <person name="Gibbs R."/>
            <person name="Beeman R.W."/>
            <person name="Brown S.J."/>
            <person name="Bucher G."/>
            <person name="Friedrich M."/>
            <person name="Grimmelikhuijzen C.J."/>
            <person name="Klingler M."/>
            <person name="Lorenzen M."/>
            <person name="Richards S."/>
            <person name="Roth S."/>
            <person name="Schroder R."/>
            <person name="Tautz D."/>
            <person name="Zdobnov E.M."/>
            <person name="Muzny D."/>
            <person name="Gibbs R.A."/>
            <person name="Weinstock G.M."/>
            <person name="Attaway T."/>
            <person name="Bell S."/>
            <person name="Buhay C.J."/>
            <person name="Chandrabose M.N."/>
            <person name="Chavez D."/>
            <person name="Clerk-Blankenburg K.P."/>
            <person name="Cree A."/>
            <person name="Dao M."/>
            <person name="Davis C."/>
            <person name="Chacko J."/>
            <person name="Dinh H."/>
            <person name="Dugan-Rocha S."/>
            <person name="Fowler G."/>
            <person name="Garner T.T."/>
            <person name="Garnes J."/>
            <person name="Gnirke A."/>
            <person name="Hawes A."/>
            <person name="Hernandez J."/>
            <person name="Hines S."/>
            <person name="Holder M."/>
            <person name="Hume J."/>
            <person name="Jhangiani S.N."/>
            <person name="Joshi V."/>
            <person name="Khan Z.M."/>
            <person name="Jackson L."/>
            <person name="Kovar C."/>
            <person name="Kowis A."/>
            <person name="Lee S."/>
            <person name="Lewis L.R."/>
            <person name="Margolis J."/>
            <person name="Morgan M."/>
            <person name="Nazareth L.V."/>
            <person name="Nguyen N."/>
            <person name="Okwuonu G."/>
            <person name="Parker D."/>
            <person name="Richards S."/>
            <person name="Ruiz S.J."/>
            <person name="Santibanez J."/>
            <person name="Savard J."/>
            <person name="Scherer S.E."/>
            <person name="Schneider B."/>
            <person name="Sodergren E."/>
            <person name="Tautz D."/>
            <person name="Vattahil S."/>
            <person name="Villasana D."/>
            <person name="White C.S."/>
            <person name="Wright R."/>
            <person name="Park Y."/>
            <person name="Beeman R.W."/>
            <person name="Lord J."/>
            <person name="Oppert B."/>
            <person name="Lorenzen M."/>
            <person name="Brown S."/>
            <person name="Wang L."/>
            <person name="Savard J."/>
            <person name="Tautz D."/>
            <person name="Richards S."/>
            <person name="Weinstock G."/>
            <person name="Gibbs R.A."/>
            <person name="Liu Y."/>
            <person name="Worley K."/>
            <person name="Weinstock G."/>
            <person name="Elsik C.G."/>
            <person name="Reese J.T."/>
            <person name="Elhaik E."/>
            <person name="Landan G."/>
            <person name="Graur D."/>
            <person name="Arensburger P."/>
            <person name="Atkinson P."/>
            <person name="Beeman R.W."/>
            <person name="Beidler J."/>
            <person name="Brown S.J."/>
            <person name="Demuth J.P."/>
            <person name="Drury D.W."/>
            <person name="Du Y.Z."/>
            <person name="Fujiwara H."/>
            <person name="Lorenzen M."/>
            <person name="Maselli V."/>
            <person name="Osanai M."/>
            <person name="Park Y."/>
            <person name="Robertson H.M."/>
            <person name="Tu Z."/>
            <person name="Wang J.J."/>
            <person name="Wang S."/>
            <person name="Richards S."/>
            <person name="Song H."/>
            <person name="Zhang L."/>
            <person name="Sodergren E."/>
            <person name="Werner D."/>
            <person name="Stanke M."/>
            <person name="Morgenstern B."/>
            <person name="Solovyev V."/>
            <person name="Kosarev P."/>
            <person name="Brown G."/>
            <person name="Chen H.C."/>
            <person name="Ermolaeva O."/>
            <person name="Hlavina W."/>
            <person name="Kapustin Y."/>
            <person name="Kiryutin B."/>
            <person name="Kitts P."/>
            <person name="Maglott D."/>
            <person name="Pruitt K."/>
            <person name="Sapojnikov V."/>
            <person name="Souvorov A."/>
            <person name="Mackey A.J."/>
            <person name="Waterhouse R.M."/>
            <person name="Wyder S."/>
            <person name="Zdobnov E.M."/>
            <person name="Zdobnov E.M."/>
            <person name="Wyder S."/>
            <person name="Kriventseva E.V."/>
            <person name="Kadowaki T."/>
            <person name="Bork P."/>
            <person name="Aranda M."/>
            <person name="Bao R."/>
            <person name="Beermann A."/>
            <person name="Berns N."/>
            <person name="Bolognesi R."/>
            <person name="Bonneton F."/>
            <person name="Bopp D."/>
            <person name="Brown S.J."/>
            <person name="Bucher G."/>
            <person name="Butts T."/>
            <person name="Chaumot A."/>
            <person name="Denell R.E."/>
            <person name="Ferrier D.E."/>
            <person name="Friedrich M."/>
            <person name="Gordon C.M."/>
            <person name="Jindra M."/>
            <person name="Klingler M."/>
            <person name="Lan Q."/>
            <person name="Lattorff H.M."/>
            <person name="Laudet V."/>
            <person name="von Levetsow C."/>
            <person name="Liu Z."/>
            <person name="Lutz R."/>
            <person name="Lynch J.A."/>
            <person name="da Fonseca R.N."/>
            <person name="Posnien N."/>
            <person name="Reuter R."/>
            <person name="Roth S."/>
            <person name="Savard J."/>
            <person name="Schinko J.B."/>
            <person name="Schmitt C."/>
            <person name="Schoppmeier M."/>
            <person name="Schroder R."/>
            <person name="Shippy T.D."/>
            <person name="Simonnet F."/>
            <person name="Marques-Souza H."/>
            <person name="Tautz D."/>
            <person name="Tomoyasu Y."/>
            <person name="Trauner J."/>
            <person name="Van der Zee M."/>
            <person name="Vervoort M."/>
            <person name="Wittkopp N."/>
            <person name="Wimmer E.A."/>
            <person name="Yang X."/>
            <person name="Jones A.K."/>
            <person name="Sattelle D.B."/>
            <person name="Ebert P.R."/>
            <person name="Nelson D."/>
            <person name="Scott J.G."/>
            <person name="Beeman R.W."/>
            <person name="Muthukrishnan S."/>
            <person name="Kramer K.J."/>
            <person name="Arakane Y."/>
            <person name="Beeman R.W."/>
            <person name="Zhu Q."/>
            <person name="Hogenkamp D."/>
            <person name="Dixit R."/>
            <person name="Oppert B."/>
            <person name="Jiang H."/>
            <person name="Zou Z."/>
            <person name="Marshall J."/>
            <person name="Elpidina E."/>
            <person name="Vinokurov K."/>
            <person name="Oppert C."/>
            <person name="Zou Z."/>
            <person name="Evans J."/>
            <person name="Lu Z."/>
            <person name="Zhao P."/>
            <person name="Sumathipala N."/>
            <person name="Altincicek B."/>
            <person name="Vilcinskas A."/>
            <person name="Williams M."/>
            <person name="Hultmark D."/>
            <person name="Hetru C."/>
            <person name="Jiang H."/>
            <person name="Grimmelikhuijzen C.J."/>
            <person name="Hauser F."/>
            <person name="Cazzamali G."/>
            <person name="Williamson M."/>
            <person name="Park Y."/>
            <person name="Li B."/>
            <person name="Tanaka Y."/>
            <person name="Predel R."/>
            <person name="Neupert S."/>
            <person name="Schachtner J."/>
            <person name="Verleyen P."/>
            <person name="Raible F."/>
            <person name="Bork P."/>
            <person name="Friedrich M."/>
            <person name="Walden K.K."/>
            <person name="Robertson H.M."/>
            <person name="Angeli S."/>
            <person name="Foret S."/>
            <person name="Bucher G."/>
            <person name="Schuetz S."/>
            <person name="Maleszka R."/>
            <person name="Wimmer E.A."/>
            <person name="Beeman R.W."/>
            <person name="Lorenzen M."/>
            <person name="Tomoyasu Y."/>
            <person name="Miller S.C."/>
            <person name="Grossmann D."/>
            <person name="Bucher G."/>
        </authorList>
    </citation>
    <scope>NUCLEOTIDE SEQUENCE [LARGE SCALE GENOMIC DNA]</scope>
    <source>
        <strain evidence="2 3">Georgia GA2</strain>
    </source>
</reference>
<dbReference type="EMBL" id="KQ971327">
    <property type="protein sequence ID" value="KYB28447.1"/>
    <property type="molecule type" value="Genomic_DNA"/>
</dbReference>
<organism evidence="2 3">
    <name type="scientific">Tribolium castaneum</name>
    <name type="common">Red flour beetle</name>
    <dbReference type="NCBI Taxonomy" id="7070"/>
    <lineage>
        <taxon>Eukaryota</taxon>
        <taxon>Metazoa</taxon>
        <taxon>Ecdysozoa</taxon>
        <taxon>Arthropoda</taxon>
        <taxon>Hexapoda</taxon>
        <taxon>Insecta</taxon>
        <taxon>Pterygota</taxon>
        <taxon>Neoptera</taxon>
        <taxon>Endopterygota</taxon>
        <taxon>Coleoptera</taxon>
        <taxon>Polyphaga</taxon>
        <taxon>Cucujiformia</taxon>
        <taxon>Tenebrionidae</taxon>
        <taxon>Tenebrionidae incertae sedis</taxon>
        <taxon>Tribolium</taxon>
    </lineage>
</organism>
<evidence type="ECO:0000313" key="3">
    <source>
        <dbReference type="Proteomes" id="UP000007266"/>
    </source>
</evidence>
<gene>
    <name evidence="2" type="primary">AUGUSTUS-3.0.2_34621</name>
    <name evidence="2" type="ORF">TcasGA2_TC034621</name>
</gene>
<evidence type="ECO:0000313" key="2">
    <source>
        <dbReference type="EMBL" id="KYB28447.1"/>
    </source>
</evidence>
<name>A0A139WKU8_TRICA</name>
<proteinExistence type="predicted"/>